<evidence type="ECO:0000313" key="2">
    <source>
        <dbReference type="Proteomes" id="UP000504756"/>
    </source>
</evidence>
<organism evidence="1 2">
    <name type="scientific">Lactococcus garvieae</name>
    <dbReference type="NCBI Taxonomy" id="1363"/>
    <lineage>
        <taxon>Bacteria</taxon>
        <taxon>Bacillati</taxon>
        <taxon>Bacillota</taxon>
        <taxon>Bacilli</taxon>
        <taxon>Lactobacillales</taxon>
        <taxon>Streptococcaceae</taxon>
        <taxon>Lactococcus</taxon>
    </lineage>
</organism>
<accession>A0A098CX03</accession>
<gene>
    <name evidence="1" type="ORF">ikelab_21100</name>
</gene>
<reference evidence="1 2" key="1">
    <citation type="submission" date="2020-06" db="EMBL/GenBank/DDBJ databases">
        <title>Draft genome sequence of Lactic acid bacteria from Okinawan-style tofu.</title>
        <authorList>
            <person name="Takara I."/>
            <person name="Ikematsu S."/>
        </authorList>
    </citation>
    <scope>NUCLEOTIDE SEQUENCE [LARGE SCALE GENOMIC DNA]</scope>
    <source>
        <strain evidence="2">lg38</strain>
    </source>
</reference>
<dbReference type="RefSeq" id="WP_052437488.1">
    <property type="nucleotide sequence ID" value="NZ_BLXU01000018.1"/>
</dbReference>
<dbReference type="EMBL" id="BLXU01000018">
    <property type="protein sequence ID" value="GFO52835.1"/>
    <property type="molecule type" value="Genomic_DNA"/>
</dbReference>
<comment type="caution">
    <text evidence="1">The sequence shown here is derived from an EMBL/GenBank/DDBJ whole genome shotgun (WGS) entry which is preliminary data.</text>
</comment>
<dbReference type="Proteomes" id="UP000504756">
    <property type="component" value="Unassembled WGS sequence"/>
</dbReference>
<protein>
    <submittedName>
        <fullName evidence="1">Phage protein</fullName>
    </submittedName>
</protein>
<dbReference type="AlphaFoldDB" id="A0A098CX03"/>
<dbReference type="Pfam" id="PF04883">
    <property type="entry name" value="HK97-gp10_like"/>
    <property type="match status" value="1"/>
</dbReference>
<name>A0A098CX03_9LACT</name>
<sequence>MTLSAKFDDSEFQAFVKNFDKYVKDDLILKELEKEFQRVTNIAIRIVKKNTPVGKSITYTGLKLQGNNLFEATMKTKGHGNLRRSWNAGKTERSGSNLMVEIYNDAEYAIYVEKGHRQQVGRYVPVLGKRLKNGWVEGVHMLEKSLDPIEKAMNDIMIKAFENALEKLIGG</sequence>
<dbReference type="InterPro" id="IPR010064">
    <property type="entry name" value="HK97-gp10_tail"/>
</dbReference>
<evidence type="ECO:0000313" key="1">
    <source>
        <dbReference type="EMBL" id="GFO52835.1"/>
    </source>
</evidence>
<proteinExistence type="predicted"/>